<evidence type="ECO:0000256" key="4">
    <source>
        <dbReference type="ARBA" id="ARBA00022475"/>
    </source>
</evidence>
<dbReference type="GO" id="GO:0022857">
    <property type="term" value="F:transmembrane transporter activity"/>
    <property type="evidence" value="ECO:0007669"/>
    <property type="project" value="InterPro"/>
</dbReference>
<accession>A0A544VW33</accession>
<reference evidence="10 11" key="1">
    <citation type="submission" date="2018-10" db="EMBL/GenBank/DDBJ databases">
        <title>Draft genome of Mycobacterium hodleri strain B.</title>
        <authorList>
            <person name="Amande T.J."/>
            <person name="Mcgenity T.J."/>
        </authorList>
    </citation>
    <scope>NUCLEOTIDE SEQUENCE [LARGE SCALE GENOMIC DNA]</scope>
    <source>
        <strain evidence="10 11">B</strain>
    </source>
</reference>
<protein>
    <submittedName>
        <fullName evidence="10">MFS transporter</fullName>
    </submittedName>
</protein>
<dbReference type="InterPro" id="IPR004638">
    <property type="entry name" value="EmrB-like"/>
</dbReference>
<dbReference type="Gene3D" id="1.20.1720.10">
    <property type="entry name" value="Multidrug resistance protein D"/>
    <property type="match status" value="1"/>
</dbReference>
<comment type="similarity">
    <text evidence="2">Belongs to the major facilitator superfamily. EmrB family.</text>
</comment>
<feature type="transmembrane region" description="Helical" evidence="8">
    <location>
        <begin position="272"/>
        <end position="295"/>
    </location>
</feature>
<evidence type="ECO:0000313" key="11">
    <source>
        <dbReference type="Proteomes" id="UP000315759"/>
    </source>
</evidence>
<dbReference type="PROSITE" id="PS50850">
    <property type="entry name" value="MFS"/>
    <property type="match status" value="1"/>
</dbReference>
<feature type="domain" description="Major facilitator superfamily (MFS) profile" evidence="9">
    <location>
        <begin position="16"/>
        <end position="462"/>
    </location>
</feature>
<proteinExistence type="inferred from homology"/>
<feature type="transmembrane region" description="Helical" evidence="8">
    <location>
        <begin position="82"/>
        <end position="101"/>
    </location>
</feature>
<dbReference type="InterPro" id="IPR036259">
    <property type="entry name" value="MFS_trans_sf"/>
</dbReference>
<sequence>MNTTIDTLTPRRKAIILVSCCLSLLIVSMDATIVNVAIPSIRADLNASPSELQWIVDVYTLVLASLLMLSGATGDRFGRRRVFQIGLVVFAVGSLLCSMAPNVDTLIIARLLQAVGGSMLNPVALSIISQIFTGRVERARALGVWGAVVGISMALGPVVGGFLIELISWRAVFWINLPICLAAVILTAIFVPETKSKTMRNIDPIGQGLAVTFLFGVVFTLIEGPGYGWTNPRVVAVAVVALIAFVAFLRYEARRNDPFIDLRFFRSIPFAGATVTAICAFSGWGAFLFMMSLYLQGERGYSAMHTGLIYAPIAIGALVFSPISGRMVGRYGARPSLLSAGVLITIASILLTFLTKTTPVWGLLVIFAVFGIGFSMVNAPITNAAVSGMPLDRAGAASAVTSTSRQIGVSIGVALCGSVAGPALAHSGADFADSARPLWFTCIGIGVVITVLGFYSTTPRALQSAERLAPLIAGDAEPKVAADVR</sequence>
<feature type="transmembrane region" description="Helical" evidence="8">
    <location>
        <begin position="337"/>
        <end position="354"/>
    </location>
</feature>
<comment type="caution">
    <text evidence="10">The sequence shown here is derived from an EMBL/GenBank/DDBJ whole genome shotgun (WGS) entry which is preliminary data.</text>
</comment>
<comment type="subcellular location">
    <subcellularLocation>
        <location evidence="1">Cell membrane</location>
        <topology evidence="1">Multi-pass membrane protein</topology>
    </subcellularLocation>
</comment>
<dbReference type="Proteomes" id="UP000315759">
    <property type="component" value="Unassembled WGS sequence"/>
</dbReference>
<evidence type="ECO:0000256" key="7">
    <source>
        <dbReference type="ARBA" id="ARBA00023136"/>
    </source>
</evidence>
<dbReference type="Pfam" id="PF07690">
    <property type="entry name" value="MFS_1"/>
    <property type="match status" value="1"/>
</dbReference>
<feature type="transmembrane region" description="Helical" evidence="8">
    <location>
        <begin position="234"/>
        <end position="251"/>
    </location>
</feature>
<feature type="transmembrane region" description="Helical" evidence="8">
    <location>
        <begin position="204"/>
        <end position="222"/>
    </location>
</feature>
<dbReference type="InterPro" id="IPR020846">
    <property type="entry name" value="MFS_dom"/>
</dbReference>
<keyword evidence="6 8" id="KW-1133">Transmembrane helix</keyword>
<feature type="transmembrane region" description="Helical" evidence="8">
    <location>
        <begin position="107"/>
        <end position="132"/>
    </location>
</feature>
<dbReference type="NCBIfam" id="TIGR00711">
    <property type="entry name" value="efflux_EmrB"/>
    <property type="match status" value="1"/>
</dbReference>
<evidence type="ECO:0000256" key="8">
    <source>
        <dbReference type="SAM" id="Phobius"/>
    </source>
</evidence>
<keyword evidence="11" id="KW-1185">Reference proteome</keyword>
<dbReference type="Gene3D" id="1.20.1250.20">
    <property type="entry name" value="MFS general substrate transporter like domains"/>
    <property type="match status" value="1"/>
</dbReference>
<keyword evidence="3" id="KW-0813">Transport</keyword>
<dbReference type="PANTHER" id="PTHR42718:SF9">
    <property type="entry name" value="MAJOR FACILITATOR SUPERFAMILY MULTIDRUG TRANSPORTER MFSC"/>
    <property type="match status" value="1"/>
</dbReference>
<dbReference type="GO" id="GO:0005886">
    <property type="term" value="C:plasma membrane"/>
    <property type="evidence" value="ECO:0007669"/>
    <property type="project" value="UniProtKB-SubCell"/>
</dbReference>
<evidence type="ECO:0000259" key="9">
    <source>
        <dbReference type="PROSITE" id="PS50850"/>
    </source>
</evidence>
<feature type="transmembrane region" description="Helical" evidence="8">
    <location>
        <begin position="173"/>
        <end position="192"/>
    </location>
</feature>
<dbReference type="SUPFAM" id="SSF103473">
    <property type="entry name" value="MFS general substrate transporter"/>
    <property type="match status" value="2"/>
</dbReference>
<keyword evidence="7 8" id="KW-0472">Membrane</keyword>
<feature type="transmembrane region" description="Helical" evidence="8">
    <location>
        <begin position="437"/>
        <end position="457"/>
    </location>
</feature>
<feature type="transmembrane region" description="Helical" evidence="8">
    <location>
        <begin position="52"/>
        <end position="70"/>
    </location>
</feature>
<evidence type="ECO:0000256" key="3">
    <source>
        <dbReference type="ARBA" id="ARBA00022448"/>
    </source>
</evidence>
<evidence type="ECO:0000256" key="1">
    <source>
        <dbReference type="ARBA" id="ARBA00004651"/>
    </source>
</evidence>
<dbReference type="CDD" id="cd17321">
    <property type="entry name" value="MFS_MMR_MDR_like"/>
    <property type="match status" value="1"/>
</dbReference>
<gene>
    <name evidence="10" type="ORF">D8S82_22780</name>
</gene>
<dbReference type="PANTHER" id="PTHR42718">
    <property type="entry name" value="MAJOR FACILITATOR SUPERFAMILY MULTIDRUG TRANSPORTER MFSC"/>
    <property type="match status" value="1"/>
</dbReference>
<keyword evidence="5 8" id="KW-0812">Transmembrane</keyword>
<dbReference type="InterPro" id="IPR011701">
    <property type="entry name" value="MFS"/>
</dbReference>
<keyword evidence="4" id="KW-1003">Cell membrane</keyword>
<feature type="transmembrane region" description="Helical" evidence="8">
    <location>
        <begin position="360"/>
        <end position="386"/>
    </location>
</feature>
<feature type="transmembrane region" description="Helical" evidence="8">
    <location>
        <begin position="307"/>
        <end position="325"/>
    </location>
</feature>
<feature type="transmembrane region" description="Helical" evidence="8">
    <location>
        <begin position="144"/>
        <end position="167"/>
    </location>
</feature>
<evidence type="ECO:0000256" key="5">
    <source>
        <dbReference type="ARBA" id="ARBA00022692"/>
    </source>
</evidence>
<dbReference type="AlphaFoldDB" id="A0A544VW33"/>
<evidence type="ECO:0000313" key="10">
    <source>
        <dbReference type="EMBL" id="TQR84201.1"/>
    </source>
</evidence>
<evidence type="ECO:0000256" key="2">
    <source>
        <dbReference type="ARBA" id="ARBA00008537"/>
    </source>
</evidence>
<evidence type="ECO:0000256" key="6">
    <source>
        <dbReference type="ARBA" id="ARBA00022989"/>
    </source>
</evidence>
<feature type="transmembrane region" description="Helical" evidence="8">
    <location>
        <begin position="407"/>
        <end position="425"/>
    </location>
</feature>
<dbReference type="PRINTS" id="PR01036">
    <property type="entry name" value="TCRTETB"/>
</dbReference>
<organism evidence="10 11">
    <name type="scientific">Mycolicibacterium hodleri</name>
    <dbReference type="NCBI Taxonomy" id="49897"/>
    <lineage>
        <taxon>Bacteria</taxon>
        <taxon>Bacillati</taxon>
        <taxon>Actinomycetota</taxon>
        <taxon>Actinomycetes</taxon>
        <taxon>Mycobacteriales</taxon>
        <taxon>Mycobacteriaceae</taxon>
        <taxon>Mycolicibacterium</taxon>
    </lineage>
</organism>
<dbReference type="EMBL" id="VIFX01000033">
    <property type="protein sequence ID" value="TQR84201.1"/>
    <property type="molecule type" value="Genomic_DNA"/>
</dbReference>
<name>A0A544VW33_9MYCO</name>